<feature type="chain" id="PRO_5004731208" description="Chromosome partition protein Smc" evidence="3">
    <location>
        <begin position="30"/>
        <end position="247"/>
    </location>
</feature>
<dbReference type="EMBL" id="AYLO01000133">
    <property type="protein sequence ID" value="ESS68695.1"/>
    <property type="molecule type" value="Genomic_DNA"/>
</dbReference>
<organism evidence="4 5">
    <name type="scientific">Methyloglobulus morosus KoM1</name>
    <dbReference type="NCBI Taxonomy" id="1116472"/>
    <lineage>
        <taxon>Bacteria</taxon>
        <taxon>Pseudomonadati</taxon>
        <taxon>Pseudomonadota</taxon>
        <taxon>Gammaproteobacteria</taxon>
        <taxon>Methylococcales</taxon>
        <taxon>Methylococcaceae</taxon>
        <taxon>Methyloglobulus</taxon>
    </lineage>
</organism>
<feature type="coiled-coil region" evidence="1">
    <location>
        <begin position="41"/>
        <end position="163"/>
    </location>
</feature>
<proteinExistence type="predicted"/>
<feature type="signal peptide" evidence="3">
    <location>
        <begin position="1"/>
        <end position="29"/>
    </location>
</feature>
<evidence type="ECO:0000313" key="5">
    <source>
        <dbReference type="Proteomes" id="UP000017842"/>
    </source>
</evidence>
<feature type="region of interest" description="Disordered" evidence="2">
    <location>
        <begin position="216"/>
        <end position="247"/>
    </location>
</feature>
<protein>
    <recommendedName>
        <fullName evidence="6">Chromosome partition protein Smc</fullName>
    </recommendedName>
</protein>
<dbReference type="PROSITE" id="PS51257">
    <property type="entry name" value="PROKAR_LIPOPROTEIN"/>
    <property type="match status" value="1"/>
</dbReference>
<keyword evidence="3" id="KW-0732">Signal</keyword>
<dbReference type="STRING" id="1116472.MGMO_144c00060"/>
<evidence type="ECO:0000256" key="1">
    <source>
        <dbReference type="SAM" id="Coils"/>
    </source>
</evidence>
<dbReference type="AlphaFoldDB" id="V5B631"/>
<keyword evidence="5" id="KW-1185">Reference proteome</keyword>
<dbReference type="Proteomes" id="UP000017842">
    <property type="component" value="Unassembled WGS sequence"/>
</dbReference>
<evidence type="ECO:0000256" key="2">
    <source>
        <dbReference type="SAM" id="MobiDB-lite"/>
    </source>
</evidence>
<sequence>MPGKQVHMMKLVVVLILVVGSCLSSTAYAATRDSGGGGKAVAKLQAMVREITSERDALKTERDTLKTESEKLTADIAKLKKEKSEAESSAASVENRLSNELTAQKTNNEAITDRLEKTNAKLLEVIEKYKALNQEKNTLSANHANLEDVQRQTKTELQHCEENNIKMFKAGKEVLKSYENKGVLDSLLTSEPALQINSVEMETLIQGYEDKLRKEKYPHKEITAANVKAPEANNEPETEEGQGVKKP</sequence>
<keyword evidence="1" id="KW-0175">Coiled coil</keyword>
<evidence type="ECO:0008006" key="6">
    <source>
        <dbReference type="Google" id="ProtNLM"/>
    </source>
</evidence>
<accession>V5B631</accession>
<dbReference type="eggNOG" id="COG1196">
    <property type="taxonomic scope" value="Bacteria"/>
</dbReference>
<gene>
    <name evidence="4" type="ORF">MGMO_144c00060</name>
</gene>
<comment type="caution">
    <text evidence="4">The sequence shown here is derived from an EMBL/GenBank/DDBJ whole genome shotgun (WGS) entry which is preliminary data.</text>
</comment>
<evidence type="ECO:0000313" key="4">
    <source>
        <dbReference type="EMBL" id="ESS68695.1"/>
    </source>
</evidence>
<evidence type="ECO:0000256" key="3">
    <source>
        <dbReference type="SAM" id="SignalP"/>
    </source>
</evidence>
<reference evidence="4 5" key="1">
    <citation type="journal article" date="2013" name="Genome Announc.">
        <title>Draft Genome Sequence of the Methanotrophic Gammaproteobacterium Methyloglobulus morosus DSM 22980 Strain KoM1.</title>
        <authorList>
            <person name="Poehlein A."/>
            <person name="Deutzmann J.S."/>
            <person name="Daniel R."/>
            <person name="Simeonova D.D."/>
        </authorList>
    </citation>
    <scope>NUCLEOTIDE SEQUENCE [LARGE SCALE GENOMIC DNA]</scope>
    <source>
        <strain evidence="4 5">KoM1</strain>
    </source>
</reference>
<name>V5B631_9GAMM</name>